<dbReference type="EMBL" id="JADYXP020000010">
    <property type="protein sequence ID" value="KAL0115258.1"/>
    <property type="molecule type" value="Genomic_DNA"/>
</dbReference>
<proteinExistence type="predicted"/>
<evidence type="ECO:0000313" key="5">
    <source>
        <dbReference type="Proteomes" id="UP001430953"/>
    </source>
</evidence>
<organism evidence="4 5">
    <name type="scientific">Cardiocondyla obscurior</name>
    <dbReference type="NCBI Taxonomy" id="286306"/>
    <lineage>
        <taxon>Eukaryota</taxon>
        <taxon>Metazoa</taxon>
        <taxon>Ecdysozoa</taxon>
        <taxon>Arthropoda</taxon>
        <taxon>Hexapoda</taxon>
        <taxon>Insecta</taxon>
        <taxon>Pterygota</taxon>
        <taxon>Neoptera</taxon>
        <taxon>Endopterygota</taxon>
        <taxon>Hymenoptera</taxon>
        <taxon>Apocrita</taxon>
        <taxon>Aculeata</taxon>
        <taxon>Formicoidea</taxon>
        <taxon>Formicidae</taxon>
        <taxon>Myrmicinae</taxon>
        <taxon>Cardiocondyla</taxon>
    </lineage>
</organism>
<keyword evidence="1" id="KW-0238">DNA-binding</keyword>
<feature type="region of interest" description="Disordered" evidence="2">
    <location>
        <begin position="123"/>
        <end position="146"/>
    </location>
</feature>
<dbReference type="Gene3D" id="1.10.30.10">
    <property type="entry name" value="High mobility group box domain"/>
    <property type="match status" value="1"/>
</dbReference>
<evidence type="ECO:0000256" key="2">
    <source>
        <dbReference type="SAM" id="MobiDB-lite"/>
    </source>
</evidence>
<dbReference type="GO" id="GO:0003677">
    <property type="term" value="F:DNA binding"/>
    <property type="evidence" value="ECO:0007669"/>
    <property type="project" value="UniProtKB-UniRule"/>
</dbReference>
<reference evidence="4 5" key="1">
    <citation type="submission" date="2023-03" db="EMBL/GenBank/DDBJ databases">
        <title>High recombination rates correlate with genetic variation in Cardiocondyla obscurior ants.</title>
        <authorList>
            <person name="Errbii M."/>
        </authorList>
    </citation>
    <scope>NUCLEOTIDE SEQUENCE [LARGE SCALE GENOMIC DNA]</scope>
    <source>
        <strain evidence="4">Alpha-2009</strain>
        <tissue evidence="4">Whole body</tissue>
    </source>
</reference>
<feature type="domain" description="HMG box" evidence="3">
    <location>
        <begin position="70"/>
        <end position="140"/>
    </location>
</feature>
<evidence type="ECO:0000259" key="3">
    <source>
        <dbReference type="PROSITE" id="PS50118"/>
    </source>
</evidence>
<sequence>MFSCGRHFVFFAQSYQIIKGVTEETDKKTGKQTQQDDTEKARLERCRRRAERKSACRCGEGTMKRKSSRSERKRQKVLSQNPFIIFFLEMYYKTPEKRVTEVAREAGKAWCSLPPEERMKYIRLAEKERTKRGRGRQRTRRRHKRD</sequence>
<protein>
    <recommendedName>
        <fullName evidence="3">HMG box domain-containing protein</fullName>
    </recommendedName>
</protein>
<keyword evidence="1" id="KW-0539">Nucleus</keyword>
<dbReference type="SUPFAM" id="SSF47095">
    <property type="entry name" value="HMG-box"/>
    <property type="match status" value="1"/>
</dbReference>
<feature type="compositionally biased region" description="Basic residues" evidence="2">
    <location>
        <begin position="130"/>
        <end position="146"/>
    </location>
</feature>
<accession>A0AAW2FHE3</accession>
<dbReference type="CDD" id="cd00084">
    <property type="entry name" value="HMG-box_SF"/>
    <property type="match status" value="1"/>
</dbReference>
<dbReference type="InterPro" id="IPR009071">
    <property type="entry name" value="HMG_box_dom"/>
</dbReference>
<evidence type="ECO:0000313" key="4">
    <source>
        <dbReference type="EMBL" id="KAL0115258.1"/>
    </source>
</evidence>
<dbReference type="Proteomes" id="UP001430953">
    <property type="component" value="Unassembled WGS sequence"/>
</dbReference>
<feature type="region of interest" description="Disordered" evidence="2">
    <location>
        <begin position="24"/>
        <end position="45"/>
    </location>
</feature>
<dbReference type="GO" id="GO:0005634">
    <property type="term" value="C:nucleus"/>
    <property type="evidence" value="ECO:0007669"/>
    <property type="project" value="UniProtKB-UniRule"/>
</dbReference>
<evidence type="ECO:0000256" key="1">
    <source>
        <dbReference type="PROSITE-ProRule" id="PRU00267"/>
    </source>
</evidence>
<dbReference type="PROSITE" id="PS50118">
    <property type="entry name" value="HMG_BOX_2"/>
    <property type="match status" value="1"/>
</dbReference>
<dbReference type="Pfam" id="PF00505">
    <property type="entry name" value="HMG_box"/>
    <property type="match status" value="1"/>
</dbReference>
<gene>
    <name evidence="4" type="ORF">PUN28_010670</name>
</gene>
<dbReference type="AlphaFoldDB" id="A0AAW2FHE3"/>
<dbReference type="InterPro" id="IPR036910">
    <property type="entry name" value="HMG_box_dom_sf"/>
</dbReference>
<name>A0AAW2FHE3_9HYME</name>
<comment type="caution">
    <text evidence="4">The sequence shown here is derived from an EMBL/GenBank/DDBJ whole genome shotgun (WGS) entry which is preliminary data.</text>
</comment>
<keyword evidence="5" id="KW-1185">Reference proteome</keyword>
<feature type="DNA-binding region" description="HMG box" evidence="1">
    <location>
        <begin position="70"/>
        <end position="140"/>
    </location>
</feature>